<sequence length="92" mass="8847">MPNQMDSKAAARIQSHADKSGTNQGFKARAQRASAKNAKDTAPSSGEGSSSSGGGSGGSKSSSEGGGGGGKGEDQKDNSGKGSGDSKGDGKK</sequence>
<comment type="caution">
    <text evidence="1">The sequence shown here is derived from an EMBL/GenBank/DDBJ whole genome shotgun (WGS) entry which is preliminary data.</text>
</comment>
<dbReference type="Proteomes" id="UP000790377">
    <property type="component" value="Unassembled WGS sequence"/>
</dbReference>
<organism evidence="1 2">
    <name type="scientific">Hygrophoropsis aurantiaca</name>
    <dbReference type="NCBI Taxonomy" id="72124"/>
    <lineage>
        <taxon>Eukaryota</taxon>
        <taxon>Fungi</taxon>
        <taxon>Dikarya</taxon>
        <taxon>Basidiomycota</taxon>
        <taxon>Agaricomycotina</taxon>
        <taxon>Agaricomycetes</taxon>
        <taxon>Agaricomycetidae</taxon>
        <taxon>Boletales</taxon>
        <taxon>Coniophorineae</taxon>
        <taxon>Hygrophoropsidaceae</taxon>
        <taxon>Hygrophoropsis</taxon>
    </lineage>
</organism>
<reference evidence="1" key="1">
    <citation type="journal article" date="2021" name="New Phytol.">
        <title>Evolutionary innovations through gain and loss of genes in the ectomycorrhizal Boletales.</title>
        <authorList>
            <person name="Wu G."/>
            <person name="Miyauchi S."/>
            <person name="Morin E."/>
            <person name="Kuo A."/>
            <person name="Drula E."/>
            <person name="Varga T."/>
            <person name="Kohler A."/>
            <person name="Feng B."/>
            <person name="Cao Y."/>
            <person name="Lipzen A."/>
            <person name="Daum C."/>
            <person name="Hundley H."/>
            <person name="Pangilinan J."/>
            <person name="Johnson J."/>
            <person name="Barry K."/>
            <person name="LaButti K."/>
            <person name="Ng V."/>
            <person name="Ahrendt S."/>
            <person name="Min B."/>
            <person name="Choi I.G."/>
            <person name="Park H."/>
            <person name="Plett J.M."/>
            <person name="Magnuson J."/>
            <person name="Spatafora J.W."/>
            <person name="Nagy L.G."/>
            <person name="Henrissat B."/>
            <person name="Grigoriev I.V."/>
            <person name="Yang Z.L."/>
            <person name="Xu J."/>
            <person name="Martin F.M."/>
        </authorList>
    </citation>
    <scope>NUCLEOTIDE SEQUENCE</scope>
    <source>
        <strain evidence="1">ATCC 28755</strain>
    </source>
</reference>
<accession>A0ACB8AP89</accession>
<evidence type="ECO:0000313" key="2">
    <source>
        <dbReference type="Proteomes" id="UP000790377"/>
    </source>
</evidence>
<protein>
    <submittedName>
        <fullName evidence="1">Uncharacterized protein</fullName>
    </submittedName>
</protein>
<keyword evidence="2" id="KW-1185">Reference proteome</keyword>
<name>A0ACB8AP89_9AGAM</name>
<gene>
    <name evidence="1" type="ORF">BJ138DRAFT_1109873</name>
</gene>
<proteinExistence type="predicted"/>
<evidence type="ECO:0000313" key="1">
    <source>
        <dbReference type="EMBL" id="KAH7915189.1"/>
    </source>
</evidence>
<dbReference type="EMBL" id="MU267603">
    <property type="protein sequence ID" value="KAH7915189.1"/>
    <property type="molecule type" value="Genomic_DNA"/>
</dbReference>